<evidence type="ECO:0008006" key="8">
    <source>
        <dbReference type="Google" id="ProtNLM"/>
    </source>
</evidence>
<protein>
    <recommendedName>
        <fullName evidence="8">Bifunctional diguanylate cyclase/phosphodiesterase</fullName>
    </recommendedName>
</protein>
<dbReference type="InterPro" id="IPR001633">
    <property type="entry name" value="EAL_dom"/>
</dbReference>
<accession>A0A2T4CNV8</accession>
<dbReference type="Pfam" id="PF00563">
    <property type="entry name" value="EAL"/>
    <property type="match status" value="1"/>
</dbReference>
<feature type="transmembrane region" description="Helical" evidence="1">
    <location>
        <begin position="130"/>
        <end position="148"/>
    </location>
</feature>
<evidence type="ECO:0000313" key="4">
    <source>
        <dbReference type="EMBL" id="PTB83236.1"/>
    </source>
</evidence>
<dbReference type="InterPro" id="IPR000160">
    <property type="entry name" value="GGDEF_dom"/>
</dbReference>
<dbReference type="EMBL" id="PYVS01000004">
    <property type="protein sequence ID" value="PTB83236.1"/>
    <property type="molecule type" value="Genomic_DNA"/>
</dbReference>
<dbReference type="Proteomes" id="UP000242087">
    <property type="component" value="Unassembled WGS sequence"/>
</dbReference>
<evidence type="ECO:0000259" key="3">
    <source>
        <dbReference type="PROSITE" id="PS50887"/>
    </source>
</evidence>
<dbReference type="PROSITE" id="PS50883">
    <property type="entry name" value="EAL"/>
    <property type="match status" value="1"/>
</dbReference>
<dbReference type="AlphaFoldDB" id="A0A2T4CNV8"/>
<dbReference type="SUPFAM" id="SSF55073">
    <property type="entry name" value="Nucleotide cyclase"/>
    <property type="match status" value="1"/>
</dbReference>
<dbReference type="Gene3D" id="3.30.70.270">
    <property type="match status" value="1"/>
</dbReference>
<evidence type="ECO:0000259" key="2">
    <source>
        <dbReference type="PROSITE" id="PS50883"/>
    </source>
</evidence>
<reference evidence="6 7" key="1">
    <citation type="submission" date="2018-03" db="EMBL/GenBank/DDBJ databases">
        <title>Cross-interface Injection: A General Nanoliter Liquid Handling Method Applied to Single Cells Genome Amplification Automated Nanoliter Liquid Handling Applied to Single Cell Multiple Displacement Amplification.</title>
        <authorList>
            <person name="Yun J."/>
            <person name="Xu P."/>
            <person name="Xu J."/>
            <person name="Dai X."/>
            <person name="Wang Y."/>
            <person name="Zheng X."/>
            <person name="Cao C."/>
            <person name="Yi Q."/>
            <person name="Zhu Y."/>
            <person name="Wang L."/>
            <person name="Dong Z."/>
            <person name="Huang Y."/>
            <person name="Huang L."/>
            <person name="Du W."/>
        </authorList>
    </citation>
    <scope>NUCLEOTIDE SEQUENCE [LARGE SCALE GENOMIC DNA]</scope>
    <source>
        <strain evidence="5 6">A12-4</strain>
        <strain evidence="4 7">Z-E1-2</strain>
    </source>
</reference>
<dbReference type="SMART" id="SM00052">
    <property type="entry name" value="EAL"/>
    <property type="match status" value="1"/>
</dbReference>
<dbReference type="NCBIfam" id="TIGR00254">
    <property type="entry name" value="GGDEF"/>
    <property type="match status" value="1"/>
</dbReference>
<feature type="transmembrane region" description="Helical" evidence="1">
    <location>
        <begin position="39"/>
        <end position="62"/>
    </location>
</feature>
<dbReference type="InterPro" id="IPR035919">
    <property type="entry name" value="EAL_sf"/>
</dbReference>
<dbReference type="SUPFAM" id="SSF141868">
    <property type="entry name" value="EAL domain-like"/>
    <property type="match status" value="1"/>
</dbReference>
<gene>
    <name evidence="5" type="ORF">C9927_00495</name>
    <name evidence="4" type="ORF">C9986_00500</name>
</gene>
<dbReference type="PANTHER" id="PTHR44757">
    <property type="entry name" value="DIGUANYLATE CYCLASE DGCP"/>
    <property type="match status" value="1"/>
</dbReference>
<sequence>MLNRVSRSAAVAMYLSIACLFLLVGCIGVAEYWLWGDALIMPVLPIYTSTVTLLLGTGLLALFYEKQRLLIATGVSLIAFLSYMMVQIWSVGSGGLTSIPLLLTLTILLLTAICFFIPIEKPLGRKAWRYSAIFALVSVVIMQLLFWLPELSQNLATNALASVSIADGEDKISNPNAMAIAGICMFLGAVALFLRLRLPTTERYTPKRSLTGSLLFLLVGIIVWYVITAQNIRLYTQETEARIDEIAASIDSRMSFNEHAFMRIQKRLEAMYEPFFPSGYQSDLEQFVTDFDAIDGILIFNDQDQVLLHVGQGKDYLEQGYLSTDAMQNWLQSDFSSLTRAIVARSLAEATPKMVVALPIMRNNTRNYILFFLDIRAIVQVPQSLHSVPLHTFLALTPTLLLPMDGGDLTAVTDEQVKQRYQHGISRQKSILNSADPGIFYSYIADYTALFGTAQLNQMLLWFTIAFCATLILASDNSRRLRIEKQRISDIARFDDITGLLRRDAFHDDIIAVGACNEGEKRSNAIIFIDLDGFKPLNDSFGHEHGDKVLAEVGARIKKSLPPSAQIARFGADEFIVHVRNTNREQLDVLAMMLIKRIRMPYLVNGFEAFVSASIGIAESERGDIDPKQLVQLADVAMSEAKNAGGNTYRYFVDDMAENYRRTFMMRNQLQAVLDKNGLDVYYQPVIDAASGEMVGVESLVRWQQDGEFMPPGLFIPIAEQSGQIIQVGEQVLHHVLKDIQKTPLLQQLQVSVNVSSQQLKRYDFAHFLSSCLRNYKVDPKSLCLELTESGMFEQQKSAESLLERLRALGCQLAIDDFGTGFSNLSYLNTLPVNIIKIDRAFTRDLDVNDRQRTLVGNIISICKQLDQVVVVEGIETKEQVDMFTSLGCDRMQGYYFARPMPLTDLLREFEQQA</sequence>
<feature type="transmembrane region" description="Helical" evidence="1">
    <location>
        <begin position="210"/>
        <end position="227"/>
    </location>
</feature>
<evidence type="ECO:0000313" key="7">
    <source>
        <dbReference type="Proteomes" id="UP000243022"/>
    </source>
</evidence>
<evidence type="ECO:0000313" key="6">
    <source>
        <dbReference type="Proteomes" id="UP000242087"/>
    </source>
</evidence>
<dbReference type="InterPro" id="IPR029787">
    <property type="entry name" value="Nucleotide_cyclase"/>
</dbReference>
<feature type="transmembrane region" description="Helical" evidence="1">
    <location>
        <begin position="177"/>
        <end position="198"/>
    </location>
</feature>
<dbReference type="InterPro" id="IPR052155">
    <property type="entry name" value="Biofilm_reg_signaling"/>
</dbReference>
<dbReference type="Proteomes" id="UP000243022">
    <property type="component" value="Unassembled WGS sequence"/>
</dbReference>
<dbReference type="PANTHER" id="PTHR44757:SF2">
    <property type="entry name" value="BIOFILM ARCHITECTURE MAINTENANCE PROTEIN MBAA"/>
    <property type="match status" value="1"/>
</dbReference>
<dbReference type="Gene3D" id="3.20.20.450">
    <property type="entry name" value="EAL domain"/>
    <property type="match status" value="1"/>
</dbReference>
<keyword evidence="1" id="KW-1133">Transmembrane helix</keyword>
<feature type="transmembrane region" description="Helical" evidence="1">
    <location>
        <begin position="69"/>
        <end position="89"/>
    </location>
</feature>
<dbReference type="CDD" id="cd01949">
    <property type="entry name" value="GGDEF"/>
    <property type="match status" value="1"/>
</dbReference>
<feature type="domain" description="GGDEF" evidence="3">
    <location>
        <begin position="522"/>
        <end position="654"/>
    </location>
</feature>
<dbReference type="Pfam" id="PF00990">
    <property type="entry name" value="GGDEF"/>
    <property type="match status" value="1"/>
</dbReference>
<dbReference type="EMBL" id="PYVF01000003">
    <property type="protein sequence ID" value="PTB90318.1"/>
    <property type="molecule type" value="Genomic_DNA"/>
</dbReference>
<keyword evidence="1" id="KW-0472">Membrane</keyword>
<evidence type="ECO:0000256" key="1">
    <source>
        <dbReference type="SAM" id="Phobius"/>
    </source>
</evidence>
<dbReference type="SMART" id="SM00267">
    <property type="entry name" value="GGDEF"/>
    <property type="match status" value="1"/>
</dbReference>
<keyword evidence="1" id="KW-0812">Transmembrane</keyword>
<dbReference type="PROSITE" id="PS51257">
    <property type="entry name" value="PROKAR_LIPOPROTEIN"/>
    <property type="match status" value="1"/>
</dbReference>
<organism evidence="4 7">
    <name type="scientific">Pseudidiomarina aestuarii</name>
    <dbReference type="NCBI Taxonomy" id="624146"/>
    <lineage>
        <taxon>Bacteria</taxon>
        <taxon>Pseudomonadati</taxon>
        <taxon>Pseudomonadota</taxon>
        <taxon>Gammaproteobacteria</taxon>
        <taxon>Alteromonadales</taxon>
        <taxon>Idiomarinaceae</taxon>
        <taxon>Pseudidiomarina</taxon>
    </lineage>
</organism>
<feature type="domain" description="EAL" evidence="2">
    <location>
        <begin position="663"/>
        <end position="914"/>
    </location>
</feature>
<evidence type="ECO:0000313" key="5">
    <source>
        <dbReference type="EMBL" id="PTB90318.1"/>
    </source>
</evidence>
<name>A0A2T4CNV8_9GAMM</name>
<dbReference type="InterPro" id="IPR043128">
    <property type="entry name" value="Rev_trsase/Diguanyl_cyclase"/>
</dbReference>
<feature type="transmembrane region" description="Helical" evidence="1">
    <location>
        <begin position="12"/>
        <end position="33"/>
    </location>
</feature>
<dbReference type="PROSITE" id="PS50887">
    <property type="entry name" value="GGDEF"/>
    <property type="match status" value="1"/>
</dbReference>
<comment type="caution">
    <text evidence="4">The sequence shown here is derived from an EMBL/GenBank/DDBJ whole genome shotgun (WGS) entry which is preliminary data.</text>
</comment>
<feature type="transmembrane region" description="Helical" evidence="1">
    <location>
        <begin position="95"/>
        <end position="118"/>
    </location>
</feature>
<proteinExistence type="predicted"/>
<dbReference type="CDD" id="cd01948">
    <property type="entry name" value="EAL"/>
    <property type="match status" value="1"/>
</dbReference>